<evidence type="ECO:0000256" key="19">
    <source>
        <dbReference type="ARBA" id="ARBA00023239"/>
    </source>
</evidence>
<evidence type="ECO:0000256" key="21">
    <source>
        <dbReference type="ARBA" id="ARBA00044632"/>
    </source>
</evidence>
<evidence type="ECO:0000256" key="23">
    <source>
        <dbReference type="ARBA" id="ARBA00045548"/>
    </source>
</evidence>
<dbReference type="Gene3D" id="3.30.210.10">
    <property type="entry name" value="DNA polymerase, thumb domain"/>
    <property type="match status" value="1"/>
</dbReference>
<dbReference type="HOGENOM" id="CLU_008698_1_0_1"/>
<evidence type="ECO:0000256" key="2">
    <source>
        <dbReference type="ARBA" id="ARBA00004123"/>
    </source>
</evidence>
<dbReference type="KEGG" id="tad:TRIADDRAFT_50243"/>
<dbReference type="STRING" id="10228.B3RW50"/>
<evidence type="ECO:0000256" key="10">
    <source>
        <dbReference type="ARBA" id="ARBA00022705"/>
    </source>
</evidence>
<dbReference type="InterPro" id="IPR028207">
    <property type="entry name" value="DNA_pol_B_palm_palm"/>
</dbReference>
<dbReference type="InterPro" id="IPR010996">
    <property type="entry name" value="HHH_MUS81"/>
</dbReference>
<evidence type="ECO:0000256" key="20">
    <source>
        <dbReference type="ARBA" id="ARBA00023242"/>
    </source>
</evidence>
<keyword evidence="14" id="KW-0832">Ubl conjugation</keyword>
<dbReference type="FunFam" id="3.30.210.10:FF:000002">
    <property type="entry name" value="DNA polymerase"/>
    <property type="match status" value="1"/>
</dbReference>
<keyword evidence="7" id="KW-0237">DNA synthesis</keyword>
<dbReference type="Pfam" id="PF14716">
    <property type="entry name" value="HHH_8"/>
    <property type="match status" value="1"/>
</dbReference>
<dbReference type="GO" id="GO:0006303">
    <property type="term" value="P:double-strand break repair via nonhomologous end joining"/>
    <property type="evidence" value="ECO:0000318"/>
    <property type="project" value="GO_Central"/>
</dbReference>
<keyword evidence="12 26" id="KW-0227">DNA damage</keyword>
<evidence type="ECO:0000256" key="5">
    <source>
        <dbReference type="ARBA" id="ARBA00022481"/>
    </source>
</evidence>
<evidence type="ECO:0000256" key="15">
    <source>
        <dbReference type="ARBA" id="ARBA00022932"/>
    </source>
</evidence>
<evidence type="ECO:0000256" key="11">
    <source>
        <dbReference type="ARBA" id="ARBA00022723"/>
    </source>
</evidence>
<dbReference type="InterPro" id="IPR027421">
    <property type="entry name" value="DNA_pol_lamdba_lyase_dom_sf"/>
</dbReference>
<dbReference type="InterPro" id="IPR019843">
    <property type="entry name" value="DNA_pol-X_BS"/>
</dbReference>
<dbReference type="InterPro" id="IPR029398">
    <property type="entry name" value="PolB_thumb"/>
</dbReference>
<evidence type="ECO:0000256" key="18">
    <source>
        <dbReference type="ARBA" id="ARBA00023204"/>
    </source>
</evidence>
<keyword evidence="5" id="KW-0488">Methylation</keyword>
<proteinExistence type="inferred from homology"/>
<keyword evidence="6" id="KW-0963">Cytoplasm</keyword>
<keyword evidence="9 26" id="KW-0548">Nucleotidyltransferase</keyword>
<dbReference type="PRINTS" id="PR00870">
    <property type="entry name" value="DNAPOLXBETA"/>
</dbReference>
<organism evidence="29 30">
    <name type="scientific">Trichoplax adhaerens</name>
    <name type="common">Trichoplax reptans</name>
    <dbReference type="NCBI Taxonomy" id="10228"/>
    <lineage>
        <taxon>Eukaryota</taxon>
        <taxon>Metazoa</taxon>
        <taxon>Placozoa</taxon>
        <taxon>Uniplacotomia</taxon>
        <taxon>Trichoplacea</taxon>
        <taxon>Trichoplacidae</taxon>
        <taxon>Trichoplax</taxon>
    </lineage>
</organism>
<dbReference type="Proteomes" id="UP000009022">
    <property type="component" value="Unassembled WGS sequence"/>
</dbReference>
<keyword evidence="16" id="KW-0915">Sodium</keyword>
<feature type="domain" description="Helix-hairpin-helix DNA-binding motif class 1" evidence="27">
    <location>
        <begin position="100"/>
        <end position="119"/>
    </location>
</feature>
<evidence type="ECO:0000256" key="7">
    <source>
        <dbReference type="ARBA" id="ARBA00022634"/>
    </source>
</evidence>
<dbReference type="InterPro" id="IPR018944">
    <property type="entry name" value="DNA_pol_lambd_fingers_domain"/>
</dbReference>
<sequence>MSSAKRKAPTNNVNAEFCDFLIELADYEKNVNRQMHKFSAYRKAANVLAKHPQRITSGAQAKKLEGIGEKIAQKIEEFINTGSLKKLNKIRADDTTVAINELTRVTGIGPAAARKFFDKGIKSIEDLRKQQILLNHHQQIGLRYVDDFEKRIPRKMVTEFEAIIKKNIHSVDTAYTVEVCGSYRRGAESSGDIDFLLSHPSYTSDKKIGNKASLLHQVVKKLENAHVITDTISIGNTKFMGVCRLPDNDNPDNIHRRIDIRLDIEIYLCGLLYFTGSDLFNKRMRQTAIEKGFTLNEYCIRPIGTTGVHGEAIPITCEEDIFDIIQMEYVEPHKRNF</sequence>
<comment type="catalytic activity">
    <reaction evidence="21">
        <text>2'-deoxyribonucleotide-(2'-deoxyribose 5'-phosphate)-2'-deoxyribonucleotide-DNA = a 3'-end 2'-deoxyribonucleotide-(2,3-dehydro-2,3-deoxyribose 5'-phosphate)-DNA + a 5'-end 5'-phospho-2'-deoxyribonucleoside-DNA + H(+)</text>
        <dbReference type="Rhea" id="RHEA:66592"/>
        <dbReference type="Rhea" id="RHEA-COMP:13180"/>
        <dbReference type="Rhea" id="RHEA-COMP:16897"/>
        <dbReference type="Rhea" id="RHEA-COMP:17067"/>
        <dbReference type="ChEBI" id="CHEBI:15378"/>
        <dbReference type="ChEBI" id="CHEBI:136412"/>
        <dbReference type="ChEBI" id="CHEBI:157695"/>
        <dbReference type="ChEBI" id="CHEBI:167181"/>
        <dbReference type="EC" id="4.2.99.18"/>
    </reaction>
</comment>
<dbReference type="SMART" id="SM00278">
    <property type="entry name" value="HhH1"/>
    <property type="match status" value="2"/>
</dbReference>
<dbReference type="SMART" id="SM00483">
    <property type="entry name" value="POLXc"/>
    <property type="match status" value="1"/>
</dbReference>
<dbReference type="InterPro" id="IPR037160">
    <property type="entry name" value="DNA_Pol_thumb_sf"/>
</dbReference>
<comment type="function">
    <text evidence="26">DNA polymerase that functions in several pathways of DNA repair. Involved in base excision repair (BER) responsible for repair of lesions that give rise to abasic (AP) sites in DNA. Also contributes to DNA double-strand break repair by non-homologous end joining and homologous recombination. Has both template-dependent and template-independent (terminal transferase) DNA polymerase activities. Has also a 5'-deoxyribose-5-phosphate lyase (dRP lyase) activity.</text>
</comment>
<dbReference type="InterPro" id="IPR043519">
    <property type="entry name" value="NT_sf"/>
</dbReference>
<dbReference type="Gene3D" id="1.10.150.20">
    <property type="entry name" value="5' to 3' exonuclease, C-terminal subdomain"/>
    <property type="match status" value="1"/>
</dbReference>
<dbReference type="OrthoDB" id="205514at2759"/>
<feature type="domain" description="DNA-directed DNA polymerase X" evidence="28">
    <location>
        <begin position="12"/>
        <end position="336"/>
    </location>
</feature>
<dbReference type="InterPro" id="IPR002054">
    <property type="entry name" value="DNA-dir_DNA_pol_X"/>
</dbReference>
<dbReference type="GO" id="GO:0046872">
    <property type="term" value="F:metal ion binding"/>
    <property type="evidence" value="ECO:0007669"/>
    <property type="project" value="UniProtKB-UniRule"/>
</dbReference>
<keyword evidence="17" id="KW-0238">DNA-binding</keyword>
<keyword evidence="20 26" id="KW-0539">Nucleus</keyword>
<dbReference type="Gene3D" id="1.10.150.110">
    <property type="entry name" value="DNA polymerase beta, N-terminal domain-like"/>
    <property type="match status" value="1"/>
</dbReference>
<dbReference type="GO" id="GO:0140078">
    <property type="term" value="F:class I DNA-(apurinic or apyrimidinic site) endonuclease activity"/>
    <property type="evidence" value="ECO:0007669"/>
    <property type="project" value="UniProtKB-EC"/>
</dbReference>
<dbReference type="GeneID" id="6752853"/>
<protein>
    <recommendedName>
        <fullName evidence="26">DNA polymerase</fullName>
        <ecNumber evidence="26">2.7.7.7</ecNumber>
    </recommendedName>
</protein>
<dbReference type="PRINTS" id="PR00869">
    <property type="entry name" value="DNAPOLX"/>
</dbReference>
<dbReference type="GO" id="GO:0051575">
    <property type="term" value="F:5'-deoxyribose-5-phosphate lyase activity"/>
    <property type="evidence" value="ECO:0007669"/>
    <property type="project" value="RHEA"/>
</dbReference>
<dbReference type="EC" id="2.7.7.7" evidence="26"/>
<dbReference type="GO" id="GO:0005737">
    <property type="term" value="C:cytoplasm"/>
    <property type="evidence" value="ECO:0007669"/>
    <property type="project" value="UniProtKB-SubCell"/>
</dbReference>
<evidence type="ECO:0000256" key="9">
    <source>
        <dbReference type="ARBA" id="ARBA00022695"/>
    </source>
</evidence>
<dbReference type="SUPFAM" id="SSF81301">
    <property type="entry name" value="Nucleotidyltransferase"/>
    <property type="match status" value="1"/>
</dbReference>
<dbReference type="Gene3D" id="3.30.460.10">
    <property type="entry name" value="Beta Polymerase, domain 2"/>
    <property type="match status" value="1"/>
</dbReference>
<keyword evidence="18 26" id="KW-0234">DNA repair</keyword>
<evidence type="ECO:0000313" key="29">
    <source>
        <dbReference type="EMBL" id="EDV26116.1"/>
    </source>
</evidence>
<evidence type="ECO:0000256" key="13">
    <source>
        <dbReference type="ARBA" id="ARBA00022842"/>
    </source>
</evidence>
<dbReference type="PROSITE" id="PS00522">
    <property type="entry name" value="DNA_POLYMERASE_X"/>
    <property type="match status" value="1"/>
</dbReference>
<keyword evidence="19" id="KW-0456">Lyase</keyword>
<evidence type="ECO:0000256" key="8">
    <source>
        <dbReference type="ARBA" id="ARBA00022679"/>
    </source>
</evidence>
<dbReference type="InterPro" id="IPR002008">
    <property type="entry name" value="DNA_pol_X_beta-like"/>
</dbReference>
<evidence type="ECO:0000256" key="14">
    <source>
        <dbReference type="ARBA" id="ARBA00022843"/>
    </source>
</evidence>
<dbReference type="Pfam" id="PF14791">
    <property type="entry name" value="DNA_pol_B_thumb"/>
    <property type="match status" value="1"/>
</dbReference>
<evidence type="ECO:0000259" key="27">
    <source>
        <dbReference type="SMART" id="SM00278"/>
    </source>
</evidence>
<dbReference type="InParanoid" id="B3RW50"/>
<feature type="active site" description="Nucleophile; Schiff-base intermediate with DNA; for 5'-dRP lyase activity" evidence="25">
    <location>
        <position position="74"/>
    </location>
</feature>
<keyword evidence="15 26" id="KW-0239">DNA-directed DNA polymerase</keyword>
<dbReference type="SUPFAM" id="SSF81585">
    <property type="entry name" value="PsbU/PolX domain-like"/>
    <property type="match status" value="1"/>
</dbReference>
<dbReference type="eggNOG" id="KOG2534">
    <property type="taxonomic scope" value="Eukaryota"/>
</dbReference>
<dbReference type="InterPro" id="IPR022312">
    <property type="entry name" value="DNA_pol_X"/>
</dbReference>
<evidence type="ECO:0000313" key="30">
    <source>
        <dbReference type="Proteomes" id="UP000009022"/>
    </source>
</evidence>
<comment type="function">
    <text evidence="23">Repair polymerase that plays a key role in base-excision repair. During this process, the damaged base is excised by specific DNA glycosylases, the DNA backbone is nicked at the abasic site by an apurinic/apyrimidic (AP) endonuclease, and POLB removes 5'-deoxyribose-phosphate from the preincised AP site acting as a 5'-deoxyribose-phosphate lyase (5'-dRP lyase); through its DNA polymerase activity, it adds one nucleotide to the 3' end of the arising single-nucleotide gap. Conducts 'gap-filling' DNA synthesis in a stepwise distributive fashion rather than in a processive fashion as for other DNA polymerases. It is also able to cleave sugar-phosphate bonds 3' to an intact AP site, acting as an AP lyase.</text>
</comment>
<keyword evidence="8 26" id="KW-0808">Transferase</keyword>
<evidence type="ECO:0000256" key="22">
    <source>
        <dbReference type="ARBA" id="ARBA00044678"/>
    </source>
</evidence>
<evidence type="ECO:0000256" key="24">
    <source>
        <dbReference type="ARBA" id="ARBA00049244"/>
    </source>
</evidence>
<evidence type="ECO:0000256" key="17">
    <source>
        <dbReference type="ARBA" id="ARBA00023125"/>
    </source>
</evidence>
<dbReference type="FunFam" id="1.10.150.20:FF:000026">
    <property type="entry name" value="DNA polymerase beta"/>
    <property type="match status" value="1"/>
</dbReference>
<dbReference type="GO" id="GO:0003677">
    <property type="term" value="F:DNA binding"/>
    <property type="evidence" value="ECO:0007669"/>
    <property type="project" value="UniProtKB-UniRule"/>
</dbReference>
<dbReference type="InterPro" id="IPR003583">
    <property type="entry name" value="Hlx-hairpin-Hlx_DNA-bd_motif"/>
</dbReference>
<dbReference type="RefSeq" id="XP_002112149.1">
    <property type="nucleotide sequence ID" value="XM_002112113.1"/>
</dbReference>
<accession>B3RW50</accession>
<feature type="domain" description="Helix-hairpin-helix DNA-binding motif class 1" evidence="27">
    <location>
        <begin position="59"/>
        <end position="78"/>
    </location>
</feature>
<evidence type="ECO:0000256" key="1">
    <source>
        <dbReference type="ARBA" id="ARBA00001946"/>
    </source>
</evidence>
<dbReference type="Pfam" id="PF14792">
    <property type="entry name" value="DNA_pol_B_palm"/>
    <property type="match status" value="1"/>
</dbReference>
<keyword evidence="13" id="KW-0460">Magnesium</keyword>
<evidence type="ECO:0000256" key="26">
    <source>
        <dbReference type="RuleBase" id="RU366014"/>
    </source>
</evidence>
<dbReference type="FunCoup" id="B3RW50">
    <property type="interactions" value="666"/>
</dbReference>
<dbReference type="PANTHER" id="PTHR11276:SF42">
    <property type="entry name" value="DNA POLYMERASE BETA"/>
    <property type="match status" value="1"/>
</dbReference>
<keyword evidence="11" id="KW-0479">Metal-binding</keyword>
<evidence type="ECO:0000256" key="3">
    <source>
        <dbReference type="ARBA" id="ARBA00004496"/>
    </source>
</evidence>
<dbReference type="OMA" id="ERDVFDW"/>
<comment type="catalytic activity">
    <reaction evidence="22">
        <text>a 5'-end 2'-deoxyribose-2'-deoxyribonucleotide-DNA = (2E,4S)-4-hydroxypenten-2-al-5-phosphate + a 5'-end 5'-phospho-2'-deoxyribonucleoside-DNA + H(+)</text>
        <dbReference type="Rhea" id="RHEA:76255"/>
        <dbReference type="Rhea" id="RHEA-COMP:13180"/>
        <dbReference type="Rhea" id="RHEA-COMP:18657"/>
        <dbReference type="ChEBI" id="CHEBI:15378"/>
        <dbReference type="ChEBI" id="CHEBI:136412"/>
        <dbReference type="ChEBI" id="CHEBI:195194"/>
        <dbReference type="ChEBI" id="CHEBI:195195"/>
    </reaction>
</comment>
<dbReference type="Pfam" id="PF10391">
    <property type="entry name" value="DNA_pol_lambd_f"/>
    <property type="match status" value="1"/>
</dbReference>
<evidence type="ECO:0000256" key="6">
    <source>
        <dbReference type="ARBA" id="ARBA00022490"/>
    </source>
</evidence>
<comment type="subcellular location">
    <subcellularLocation>
        <location evidence="3">Cytoplasm</location>
    </subcellularLocation>
    <subcellularLocation>
        <location evidence="2 26">Nucleus</location>
    </subcellularLocation>
</comment>
<dbReference type="GO" id="GO:0006284">
    <property type="term" value="P:base-excision repair"/>
    <property type="evidence" value="ECO:0000318"/>
    <property type="project" value="GO_Central"/>
</dbReference>
<evidence type="ECO:0000256" key="25">
    <source>
        <dbReference type="PIRSR" id="PIRSR622312-50"/>
    </source>
</evidence>
<dbReference type="EMBL" id="DS985244">
    <property type="protein sequence ID" value="EDV26116.1"/>
    <property type="molecule type" value="Genomic_DNA"/>
</dbReference>
<comment type="catalytic activity">
    <reaction evidence="24 26">
        <text>DNA(n) + a 2'-deoxyribonucleoside 5'-triphosphate = DNA(n+1) + diphosphate</text>
        <dbReference type="Rhea" id="RHEA:22508"/>
        <dbReference type="Rhea" id="RHEA-COMP:17339"/>
        <dbReference type="Rhea" id="RHEA-COMP:17340"/>
        <dbReference type="ChEBI" id="CHEBI:33019"/>
        <dbReference type="ChEBI" id="CHEBI:61560"/>
        <dbReference type="ChEBI" id="CHEBI:173112"/>
        <dbReference type="EC" id="2.7.7.7"/>
    </reaction>
</comment>
<name>B3RW50_TRIAD</name>
<evidence type="ECO:0000256" key="16">
    <source>
        <dbReference type="ARBA" id="ARBA00023053"/>
    </source>
</evidence>
<dbReference type="PANTHER" id="PTHR11276">
    <property type="entry name" value="DNA POLYMERASE TYPE-X FAMILY MEMBER"/>
    <property type="match status" value="1"/>
</dbReference>
<evidence type="ECO:0000256" key="12">
    <source>
        <dbReference type="ARBA" id="ARBA00022763"/>
    </source>
</evidence>
<evidence type="ECO:0000259" key="28">
    <source>
        <dbReference type="SMART" id="SM00483"/>
    </source>
</evidence>
<comment type="cofactor">
    <cofactor evidence="1">
        <name>Mg(2+)</name>
        <dbReference type="ChEBI" id="CHEBI:18420"/>
    </cofactor>
</comment>
<dbReference type="PhylomeDB" id="B3RW50"/>
<keyword evidence="10" id="KW-0235">DNA replication</keyword>
<reference evidence="29 30" key="1">
    <citation type="journal article" date="2008" name="Nature">
        <title>The Trichoplax genome and the nature of placozoans.</title>
        <authorList>
            <person name="Srivastava M."/>
            <person name="Begovic E."/>
            <person name="Chapman J."/>
            <person name="Putnam N.H."/>
            <person name="Hellsten U."/>
            <person name="Kawashima T."/>
            <person name="Kuo A."/>
            <person name="Mitros T."/>
            <person name="Salamov A."/>
            <person name="Carpenter M.L."/>
            <person name="Signorovitch A.Y."/>
            <person name="Moreno M.A."/>
            <person name="Kamm K."/>
            <person name="Grimwood J."/>
            <person name="Schmutz J."/>
            <person name="Shapiro H."/>
            <person name="Grigoriev I.V."/>
            <person name="Buss L.W."/>
            <person name="Schierwater B."/>
            <person name="Dellaporta S.L."/>
            <person name="Rokhsar D.S."/>
        </authorList>
    </citation>
    <scope>NUCLEOTIDE SEQUENCE [LARGE SCALE GENOMIC DNA]</scope>
    <source>
        <strain evidence="29 30">Grell-BS-1999</strain>
    </source>
</reference>
<dbReference type="SUPFAM" id="SSF47802">
    <property type="entry name" value="DNA polymerase beta, N-terminal domain-like"/>
    <property type="match status" value="1"/>
</dbReference>
<comment type="similarity">
    <text evidence="4 26">Belongs to the DNA polymerase type-X family.</text>
</comment>
<keyword evidence="30" id="KW-1185">Reference proteome</keyword>
<dbReference type="CTD" id="6752853"/>
<evidence type="ECO:0000256" key="4">
    <source>
        <dbReference type="ARBA" id="ARBA00008323"/>
    </source>
</evidence>
<dbReference type="CDD" id="cd00141">
    <property type="entry name" value="NT_POLXc"/>
    <property type="match status" value="1"/>
</dbReference>
<dbReference type="AlphaFoldDB" id="B3RW50"/>
<dbReference type="FunFam" id="1.10.150.110:FF:000005">
    <property type="entry name" value="DNA polymerase POL4"/>
    <property type="match status" value="1"/>
</dbReference>
<gene>
    <name evidence="29" type="ORF">TRIADDRAFT_50243</name>
</gene>
<dbReference type="GO" id="GO:0005634">
    <property type="term" value="C:nucleus"/>
    <property type="evidence" value="ECO:0000318"/>
    <property type="project" value="GO_Central"/>
</dbReference>
<dbReference type="GO" id="GO:0003887">
    <property type="term" value="F:DNA-directed DNA polymerase activity"/>
    <property type="evidence" value="ECO:0000318"/>
    <property type="project" value="GO_Central"/>
</dbReference>